<gene>
    <name evidence="2" type="ORF">ABRQ22_17170</name>
</gene>
<evidence type="ECO:0000313" key="2">
    <source>
        <dbReference type="EMBL" id="XCH29293.1"/>
    </source>
</evidence>
<protein>
    <recommendedName>
        <fullName evidence="3">Transposase</fullName>
    </recommendedName>
</protein>
<dbReference type="AlphaFoldDB" id="A0AAU8FYK8"/>
<feature type="compositionally biased region" description="Basic and acidic residues" evidence="1">
    <location>
        <begin position="1"/>
        <end position="20"/>
    </location>
</feature>
<sequence length="104" mass="12282">MGDLDDTRARESARSWDAHHHERQRILNAHPIPPLRDQKAGWIHCRARIVYELDGEDWIDTVAYAWTSRLVLVQRVGRDFRWSSIGVWLDASDVRRRVPRVGER</sequence>
<dbReference type="RefSeq" id="WP_353707591.1">
    <property type="nucleotide sequence ID" value="NZ_CP159290.1"/>
</dbReference>
<organism evidence="2">
    <name type="scientific">Cellulosimicrobium sp. ES-005</name>
    <dbReference type="NCBI Taxonomy" id="3163031"/>
    <lineage>
        <taxon>Bacteria</taxon>
        <taxon>Bacillati</taxon>
        <taxon>Actinomycetota</taxon>
        <taxon>Actinomycetes</taxon>
        <taxon>Micrococcales</taxon>
        <taxon>Promicromonosporaceae</taxon>
        <taxon>Cellulosimicrobium</taxon>
    </lineage>
</organism>
<dbReference type="EMBL" id="CP159290">
    <property type="protein sequence ID" value="XCH29293.1"/>
    <property type="molecule type" value="Genomic_DNA"/>
</dbReference>
<evidence type="ECO:0000256" key="1">
    <source>
        <dbReference type="SAM" id="MobiDB-lite"/>
    </source>
</evidence>
<evidence type="ECO:0008006" key="3">
    <source>
        <dbReference type="Google" id="ProtNLM"/>
    </source>
</evidence>
<feature type="region of interest" description="Disordered" evidence="1">
    <location>
        <begin position="1"/>
        <end position="21"/>
    </location>
</feature>
<reference evidence="2" key="1">
    <citation type="submission" date="2024-06" db="EMBL/GenBank/DDBJ databases">
        <title>Complete genome sequence of the cellulolytic actinobacterium, Cellulosimicrobium ES-005.</title>
        <authorList>
            <person name="Matthews C.T."/>
            <person name="Underwood K.D."/>
            <person name="Ghanchi K.M."/>
            <person name="Fields S.D."/>
            <person name="Gardner S.G."/>
        </authorList>
    </citation>
    <scope>NUCLEOTIDE SEQUENCE</scope>
    <source>
        <strain evidence="2">ES-005</strain>
    </source>
</reference>
<proteinExistence type="predicted"/>
<accession>A0AAU8FYK8</accession>
<name>A0AAU8FYK8_9MICO</name>